<accession>A0ABN3JDN5</accession>
<dbReference type="InterPro" id="IPR020994">
    <property type="entry name" value="Uncharacterised_Ca-bd_CcbP"/>
</dbReference>
<dbReference type="Pfam" id="PF11535">
    <property type="entry name" value="Calci_bind_CcbP"/>
    <property type="match status" value="1"/>
</dbReference>
<keyword evidence="3" id="KW-1185">Reference proteome</keyword>
<evidence type="ECO:0000313" key="3">
    <source>
        <dbReference type="Proteomes" id="UP001501231"/>
    </source>
</evidence>
<feature type="compositionally biased region" description="Polar residues" evidence="1">
    <location>
        <begin position="54"/>
        <end position="63"/>
    </location>
</feature>
<reference evidence="3" key="1">
    <citation type="journal article" date="2019" name="Int. J. Syst. Evol. Microbiol.">
        <title>The Global Catalogue of Microorganisms (GCM) 10K type strain sequencing project: providing services to taxonomists for standard genome sequencing and annotation.</title>
        <authorList>
            <consortium name="The Broad Institute Genomics Platform"/>
            <consortium name="The Broad Institute Genome Sequencing Center for Infectious Disease"/>
            <person name="Wu L."/>
            <person name="Ma J."/>
        </authorList>
    </citation>
    <scope>NUCLEOTIDE SEQUENCE [LARGE SCALE GENOMIC DNA]</scope>
    <source>
        <strain evidence="3">JCM 3325</strain>
    </source>
</reference>
<feature type="region of interest" description="Disordered" evidence="1">
    <location>
        <begin position="54"/>
        <end position="97"/>
    </location>
</feature>
<name>A0ABN3JDN5_9ACTN</name>
<dbReference type="EMBL" id="BAAARW010000016">
    <property type="protein sequence ID" value="GAA2427688.1"/>
    <property type="molecule type" value="Genomic_DNA"/>
</dbReference>
<gene>
    <name evidence="2" type="ORF">GCM10010191_45750</name>
</gene>
<sequence>MSFTTLMGVAEPAKADLDALVAQAIVDAYDEHEQRTGFHVMIEDGLDVPFQTSVLGMTPTGTGSADRKPRRANTSTTSSSPSTSPWKSSGRPRSVALSTRARITATSFTNEYHWGDFRGDPRRMMQRYYDAHLYVANWGTHRVMLRLPRALLACHAPGQRTHGADGHGR</sequence>
<feature type="compositionally biased region" description="Low complexity" evidence="1">
    <location>
        <begin position="74"/>
        <end position="89"/>
    </location>
</feature>
<dbReference type="Proteomes" id="UP001501231">
    <property type="component" value="Unassembled WGS sequence"/>
</dbReference>
<proteinExistence type="predicted"/>
<evidence type="ECO:0000313" key="2">
    <source>
        <dbReference type="EMBL" id="GAA2427688.1"/>
    </source>
</evidence>
<evidence type="ECO:0000256" key="1">
    <source>
        <dbReference type="SAM" id="MobiDB-lite"/>
    </source>
</evidence>
<organism evidence="2 3">
    <name type="scientific">Actinomadura vinacea</name>
    <dbReference type="NCBI Taxonomy" id="115336"/>
    <lineage>
        <taxon>Bacteria</taxon>
        <taxon>Bacillati</taxon>
        <taxon>Actinomycetota</taxon>
        <taxon>Actinomycetes</taxon>
        <taxon>Streptosporangiales</taxon>
        <taxon>Thermomonosporaceae</taxon>
        <taxon>Actinomadura</taxon>
    </lineage>
</organism>
<protein>
    <submittedName>
        <fullName evidence="2">Uncharacterized protein</fullName>
    </submittedName>
</protein>
<comment type="caution">
    <text evidence="2">The sequence shown here is derived from an EMBL/GenBank/DDBJ whole genome shotgun (WGS) entry which is preliminary data.</text>
</comment>